<dbReference type="Proteomes" id="UP000677457">
    <property type="component" value="Unassembled WGS sequence"/>
</dbReference>
<evidence type="ECO:0000313" key="3">
    <source>
        <dbReference type="Proteomes" id="UP000677457"/>
    </source>
</evidence>
<protein>
    <submittedName>
        <fullName evidence="2">Uncharacterized protein</fullName>
    </submittedName>
</protein>
<comment type="caution">
    <text evidence="2">The sequence shown here is derived from an EMBL/GenBank/DDBJ whole genome shotgun (WGS) entry which is preliminary data.</text>
</comment>
<organism evidence="2 3">
    <name type="scientific">Salinispora arenicola</name>
    <dbReference type="NCBI Taxonomy" id="168697"/>
    <lineage>
        <taxon>Bacteria</taxon>
        <taxon>Bacillati</taxon>
        <taxon>Actinomycetota</taxon>
        <taxon>Actinomycetes</taxon>
        <taxon>Micromonosporales</taxon>
        <taxon>Micromonosporaceae</taxon>
        <taxon>Salinispora</taxon>
    </lineage>
</organism>
<accession>A0ABQ4JYS9</accession>
<feature type="region of interest" description="Disordered" evidence="1">
    <location>
        <begin position="22"/>
        <end position="55"/>
    </location>
</feature>
<reference evidence="2 3" key="1">
    <citation type="submission" date="2021-03" db="EMBL/GenBank/DDBJ databases">
        <title>Whole genome shotgun sequence of Salinispora arenicola NBRC 105043.</title>
        <authorList>
            <person name="Komaki H."/>
            <person name="Tamura T."/>
        </authorList>
    </citation>
    <scope>NUCLEOTIDE SEQUENCE [LARGE SCALE GENOMIC DNA]</scope>
    <source>
        <strain evidence="2 3">NBRC 105043</strain>
    </source>
</reference>
<proteinExistence type="predicted"/>
<evidence type="ECO:0000313" key="2">
    <source>
        <dbReference type="EMBL" id="GIM88070.1"/>
    </source>
</evidence>
<dbReference type="EMBL" id="BOQM01000058">
    <property type="protein sequence ID" value="GIM88070.1"/>
    <property type="molecule type" value="Genomic_DNA"/>
</dbReference>
<evidence type="ECO:0000256" key="1">
    <source>
        <dbReference type="SAM" id="MobiDB-lite"/>
    </source>
</evidence>
<gene>
    <name evidence="2" type="ORF">Sar04_48060</name>
</gene>
<sequence length="118" mass="13823">MVPCDHRPHKTYSLEIPTHIRQDPINDHRTGTRMMPLPGRLTQRLPTQPRRPNRRGESVILALKSRCRLSDIVKATQQSQKRPPPTARTTIKPVPYRRCEIVIPQALTHRRRIKQMLE</sequence>
<keyword evidence="3" id="KW-1185">Reference proteome</keyword>
<name>A0ABQ4JYS9_SALAC</name>